<keyword evidence="2" id="KW-0862">Zinc</keyword>
<gene>
    <name evidence="6" type="ORF">RCOM_0383030</name>
</gene>
<keyword evidence="1" id="KW-0507">mRNA processing</keyword>
<reference evidence="7" key="1">
    <citation type="journal article" date="2010" name="Nat. Biotechnol.">
        <title>Draft genome sequence of the oilseed species Ricinus communis.</title>
        <authorList>
            <person name="Chan A.P."/>
            <person name="Crabtree J."/>
            <person name="Zhao Q."/>
            <person name="Lorenzi H."/>
            <person name="Orvis J."/>
            <person name="Puiu D."/>
            <person name="Melake-Berhan A."/>
            <person name="Jones K.M."/>
            <person name="Redman J."/>
            <person name="Chen G."/>
            <person name="Cahoon E.B."/>
            <person name="Gedil M."/>
            <person name="Stanke M."/>
            <person name="Haas B.J."/>
            <person name="Wortman J.R."/>
            <person name="Fraser-Liggett C.M."/>
            <person name="Ravel J."/>
            <person name="Rabinowicz P.D."/>
        </authorList>
    </citation>
    <scope>NUCLEOTIDE SEQUENCE [LARGE SCALE GENOMIC DNA]</scope>
    <source>
        <strain evidence="7">cv. Hale</strain>
    </source>
</reference>
<keyword evidence="2" id="KW-0479">Metal-binding</keyword>
<feature type="region of interest" description="Disordered" evidence="3">
    <location>
        <begin position="834"/>
        <end position="898"/>
    </location>
</feature>
<feature type="compositionally biased region" description="Low complexity" evidence="3">
    <location>
        <begin position="681"/>
        <end position="706"/>
    </location>
</feature>
<feature type="compositionally biased region" description="Polar residues" evidence="3">
    <location>
        <begin position="568"/>
        <end position="579"/>
    </location>
</feature>
<dbReference type="InterPro" id="IPR057242">
    <property type="entry name" value="PCFS4-like"/>
</dbReference>
<protein>
    <recommendedName>
        <fullName evidence="8">CID domain-containing protein</fullName>
    </recommendedName>
</protein>
<dbReference type="AlphaFoldDB" id="B9SRH1"/>
<evidence type="ECO:0000256" key="2">
    <source>
        <dbReference type="PROSITE-ProRule" id="PRU00042"/>
    </source>
</evidence>
<name>B9SRH1_RICCO</name>
<dbReference type="GO" id="GO:0006369">
    <property type="term" value="P:termination of RNA polymerase II transcription"/>
    <property type="evidence" value="ECO:0000318"/>
    <property type="project" value="GO_Central"/>
</dbReference>
<feature type="compositionally biased region" description="Polar residues" evidence="3">
    <location>
        <begin position="587"/>
        <end position="605"/>
    </location>
</feature>
<feature type="compositionally biased region" description="Low complexity" evidence="3">
    <location>
        <begin position="40"/>
        <end position="51"/>
    </location>
</feature>
<feature type="compositionally biased region" description="Basic and acidic residues" evidence="3">
    <location>
        <begin position="1"/>
        <end position="13"/>
    </location>
</feature>
<dbReference type="GO" id="GO:0031124">
    <property type="term" value="P:mRNA 3'-end processing"/>
    <property type="evidence" value="ECO:0007669"/>
    <property type="project" value="InterPro"/>
</dbReference>
<dbReference type="PROSITE" id="PS51391">
    <property type="entry name" value="CID"/>
    <property type="match status" value="1"/>
</dbReference>
<sequence>MESTRRSFDRSREQAAGGGALKKPRLTEDQTNPNGRPFRPATATSLPPSSAARFRVINDRDSEVGGGGGAYHPQPQQYHELVSQYKTALAELTFNSKPIITNLTIIAGENLHAAKAIATTVCANILEVPSDQKLPSLYLLDSIVKNIGRDYIKYFAARLPEVFCKAYRQVDPPVHSSMRHLFGTWKGVFPPQSLQMIEKELGFASALNGSSSSAATSRLDSQSRRSIHINPKILEIQHLQQSSRAKGMATDLTVPIPNTAEDVERPERAASIAAGRSWVDPPVKMHNIQHTQREILSDPGHEKKIGSTYGDFEYNSEISRISGLGIGRTSGRVAAEGHEKPWYGAGNSATETISGQKNGFTVKHGFPNYSTSKPVNVDLHLQRTQSNASKSTTAVSASWKNSEEEEFMWDMHSRLSDHDAANLSITSRKDRWTPDGSEKLEFENQFRKPQNALEVMSRFERETSSDSQSTEQREQISLGHRLSSPWRLKESHPTDGLLIPGSSGSNTGQTDGYSATLGGLSASSSLARMPVRPHTGNSGSGFSANTKSGSHGTLAQQRFQSPGAALPSGQSPVHQNPLSPSFPALYPNQQFQSSAEQDLPLSQSLPRPDYKTHQLSGNLLPSKVQPGSLKRLQNEDSPTSAPPLPSIQLNRQYPFSQPRQAESKHVEPSGQIKKPHLIPVSNIGTSSTSESSAPDMSTPLSAQTSGQSSTSSLLAAVMSSGILSSITNGGLPSKSFQDVGKTPSQSSIQPPLPSGPPPQYKSSGARISSASAPLSDNDTSVTSNISEKKEEQPPLPPGPPPSSIQSSNSVNKAANPISNLLSSLVAKGLISASKSETSSPLPPESPTPSQSQNPTITNSSSKPASSVPASSATSLSSTKDEASFPKPDVKSSAAVPQPTAPEIESLIGLEFKSDVIRESHPHVIGALFDDFPHQCSICGLQLKLKERLDRHLEWHIWSKPEPDGLNRVRRWYADLGNWVAGKAEIPFGIESSVSMDEFGRTVDEDEPMVLADENQCVCVLCGELFEDYYSQQRKKWMFKAAMHLTLSLKGGDIGTANENSKGPIVHVNCMSESSVHDLELTSGTKMVRHSLEKGKPCHICTYPRVRLTTCFSPLATWHAGFII</sequence>
<feature type="compositionally biased region" description="Pro residues" evidence="3">
    <location>
        <begin position="750"/>
        <end position="759"/>
    </location>
</feature>
<dbReference type="Pfam" id="PF04818">
    <property type="entry name" value="CID"/>
    <property type="match status" value="1"/>
</dbReference>
<feature type="compositionally biased region" description="Low complexity" evidence="3">
    <location>
        <begin position="847"/>
        <end position="877"/>
    </location>
</feature>
<dbReference type="PANTHER" id="PTHR15921:SF3">
    <property type="entry name" value="PRE-MRNA CLEAVAGE COMPLEX 2 PROTEIN PCF11"/>
    <property type="match status" value="1"/>
</dbReference>
<feature type="domain" description="C2H2-type" evidence="4">
    <location>
        <begin position="933"/>
        <end position="960"/>
    </location>
</feature>
<evidence type="ECO:0008006" key="8">
    <source>
        <dbReference type="Google" id="ProtNLM"/>
    </source>
</evidence>
<dbReference type="Gene3D" id="1.25.40.90">
    <property type="match status" value="1"/>
</dbReference>
<dbReference type="Proteomes" id="UP000008311">
    <property type="component" value="Unassembled WGS sequence"/>
</dbReference>
<feature type="compositionally biased region" description="Low complexity" evidence="3">
    <location>
        <begin position="512"/>
        <end position="527"/>
    </location>
</feature>
<dbReference type="SMART" id="SM00582">
    <property type="entry name" value="RPR"/>
    <property type="match status" value="1"/>
</dbReference>
<evidence type="ECO:0000259" key="5">
    <source>
        <dbReference type="PROSITE" id="PS51391"/>
    </source>
</evidence>
<evidence type="ECO:0000259" key="4">
    <source>
        <dbReference type="PROSITE" id="PS50157"/>
    </source>
</evidence>
<feature type="domain" description="CID" evidence="5">
    <location>
        <begin position="77"/>
        <end position="205"/>
    </location>
</feature>
<dbReference type="GO" id="GO:0003729">
    <property type="term" value="F:mRNA binding"/>
    <property type="evidence" value="ECO:0000318"/>
    <property type="project" value="GO_Central"/>
</dbReference>
<feature type="compositionally biased region" description="Polar residues" evidence="3">
    <location>
        <begin position="760"/>
        <end position="785"/>
    </location>
</feature>
<accession>B9SRH1</accession>
<dbReference type="Pfam" id="PF23228">
    <property type="entry name" value="zf_PCFS4"/>
    <property type="match status" value="1"/>
</dbReference>
<feature type="compositionally biased region" description="Polar residues" evidence="3">
    <location>
        <begin position="535"/>
        <end position="560"/>
    </location>
</feature>
<dbReference type="FunFam" id="1.25.40.90:FF:000023">
    <property type="entry name" value="polyadenylation and cleavage factor homolog 4"/>
    <property type="match status" value="1"/>
</dbReference>
<dbReference type="GO" id="GO:0005737">
    <property type="term" value="C:cytoplasm"/>
    <property type="evidence" value="ECO:0000318"/>
    <property type="project" value="GO_Central"/>
</dbReference>
<dbReference type="STRING" id="3988.B9SRH1"/>
<feature type="compositionally biased region" description="Basic and acidic residues" evidence="3">
    <location>
        <begin position="878"/>
        <end position="889"/>
    </location>
</feature>
<evidence type="ECO:0000313" key="7">
    <source>
        <dbReference type="Proteomes" id="UP000008311"/>
    </source>
</evidence>
<feature type="compositionally biased region" description="Pro residues" evidence="3">
    <location>
        <begin position="793"/>
        <end position="802"/>
    </location>
</feature>
<proteinExistence type="predicted"/>
<dbReference type="InterPro" id="IPR045154">
    <property type="entry name" value="PCF11-like"/>
</dbReference>
<dbReference type="PROSITE" id="PS00028">
    <property type="entry name" value="ZINC_FINGER_C2H2_1"/>
    <property type="match status" value="1"/>
</dbReference>
<feature type="region of interest" description="Disordered" evidence="3">
    <location>
        <begin position="733"/>
        <end position="811"/>
    </location>
</feature>
<dbReference type="InterPro" id="IPR006569">
    <property type="entry name" value="CID_dom"/>
</dbReference>
<dbReference type="CDD" id="cd16982">
    <property type="entry name" value="CID_Pcf11"/>
    <property type="match status" value="1"/>
</dbReference>
<dbReference type="InParanoid" id="B9SRH1"/>
<dbReference type="GO" id="GO:0005849">
    <property type="term" value="C:mRNA cleavage factor complex"/>
    <property type="evidence" value="ECO:0000318"/>
    <property type="project" value="GO_Central"/>
</dbReference>
<dbReference type="InterPro" id="IPR008942">
    <property type="entry name" value="ENTH_VHS"/>
</dbReference>
<dbReference type="eggNOG" id="KOG2071">
    <property type="taxonomic scope" value="Eukaryota"/>
</dbReference>
<feature type="region of interest" description="Disordered" evidence="3">
    <location>
        <begin position="1"/>
        <end position="51"/>
    </location>
</feature>
<feature type="region of interest" description="Disordered" evidence="3">
    <location>
        <begin position="458"/>
        <end position="706"/>
    </location>
</feature>
<organism evidence="6 7">
    <name type="scientific">Ricinus communis</name>
    <name type="common">Castor bean</name>
    <dbReference type="NCBI Taxonomy" id="3988"/>
    <lineage>
        <taxon>Eukaryota</taxon>
        <taxon>Viridiplantae</taxon>
        <taxon>Streptophyta</taxon>
        <taxon>Embryophyta</taxon>
        <taxon>Tracheophyta</taxon>
        <taxon>Spermatophyta</taxon>
        <taxon>Magnoliopsida</taxon>
        <taxon>eudicotyledons</taxon>
        <taxon>Gunneridae</taxon>
        <taxon>Pentapetalae</taxon>
        <taxon>rosids</taxon>
        <taxon>fabids</taxon>
        <taxon>Malpighiales</taxon>
        <taxon>Euphorbiaceae</taxon>
        <taxon>Acalyphoideae</taxon>
        <taxon>Acalypheae</taxon>
        <taxon>Ricinus</taxon>
    </lineage>
</organism>
<dbReference type="GO" id="GO:0000993">
    <property type="term" value="F:RNA polymerase II complex binding"/>
    <property type="evidence" value="ECO:0000318"/>
    <property type="project" value="GO_Central"/>
</dbReference>
<dbReference type="PROSITE" id="PS50157">
    <property type="entry name" value="ZINC_FINGER_C2H2_2"/>
    <property type="match status" value="1"/>
</dbReference>
<dbReference type="FunCoup" id="B9SRH1">
    <property type="interactions" value="2039"/>
</dbReference>
<dbReference type="GO" id="GO:0008270">
    <property type="term" value="F:zinc ion binding"/>
    <property type="evidence" value="ECO:0007669"/>
    <property type="project" value="UniProtKB-KW"/>
</dbReference>
<dbReference type="PANTHER" id="PTHR15921">
    <property type="entry name" value="PRE-MRNA CLEAVAGE COMPLEX II"/>
    <property type="match status" value="1"/>
</dbReference>
<keyword evidence="2" id="KW-0863">Zinc-finger</keyword>
<dbReference type="EMBL" id="EQ974098">
    <property type="protein sequence ID" value="EEF33798.1"/>
    <property type="molecule type" value="Genomic_DNA"/>
</dbReference>
<evidence type="ECO:0000256" key="3">
    <source>
        <dbReference type="SAM" id="MobiDB-lite"/>
    </source>
</evidence>
<dbReference type="SUPFAM" id="SSF48464">
    <property type="entry name" value="ENTH/VHS domain"/>
    <property type="match status" value="1"/>
</dbReference>
<feature type="compositionally biased region" description="Polar residues" evidence="3">
    <location>
        <begin position="647"/>
        <end position="660"/>
    </location>
</feature>
<evidence type="ECO:0000256" key="1">
    <source>
        <dbReference type="ARBA" id="ARBA00022664"/>
    </source>
</evidence>
<dbReference type="InterPro" id="IPR013087">
    <property type="entry name" value="Znf_C2H2_type"/>
</dbReference>
<keyword evidence="7" id="KW-1185">Reference proteome</keyword>
<feature type="compositionally biased region" description="Polar residues" evidence="3">
    <location>
        <begin position="502"/>
        <end position="511"/>
    </location>
</feature>
<evidence type="ECO:0000313" key="6">
    <source>
        <dbReference type="EMBL" id="EEF33798.1"/>
    </source>
</evidence>
<dbReference type="InterPro" id="IPR047415">
    <property type="entry name" value="Pcf11_CID"/>
</dbReference>